<dbReference type="Pfam" id="PF03816">
    <property type="entry name" value="LytR_cpsA_psr"/>
    <property type="match status" value="1"/>
</dbReference>
<keyword evidence="3" id="KW-0472">Membrane</keyword>
<dbReference type="AlphaFoldDB" id="A0A6G7Y748"/>
<name>A0A6G7Y748_9ACTN</name>
<dbReference type="InterPro" id="IPR004474">
    <property type="entry name" value="LytR_CpsA_psr"/>
</dbReference>
<dbReference type="InterPro" id="IPR050922">
    <property type="entry name" value="LytR/CpsA/Psr_CW_biosynth"/>
</dbReference>
<keyword evidence="3" id="KW-0812">Transmembrane</keyword>
<dbReference type="EMBL" id="CP049865">
    <property type="protein sequence ID" value="QIK72451.1"/>
    <property type="molecule type" value="Genomic_DNA"/>
</dbReference>
<feature type="domain" description="Cell envelope-related transcriptional attenuator" evidence="4">
    <location>
        <begin position="200"/>
        <end position="385"/>
    </location>
</feature>
<dbReference type="PANTHER" id="PTHR33392">
    <property type="entry name" value="POLYISOPRENYL-TEICHOIC ACID--PEPTIDOGLYCAN TEICHOIC ACID TRANSFERASE TAGU"/>
    <property type="match status" value="1"/>
</dbReference>
<evidence type="ECO:0000313" key="5">
    <source>
        <dbReference type="EMBL" id="QIK72451.1"/>
    </source>
</evidence>
<comment type="similarity">
    <text evidence="1">Belongs to the LytR/CpsA/Psr (LCP) family.</text>
</comment>
<dbReference type="RefSeq" id="WP_166233525.1">
    <property type="nucleotide sequence ID" value="NZ_CP049865.1"/>
</dbReference>
<dbReference type="KEGG" id="prv:G7070_09450"/>
<evidence type="ECO:0000313" key="6">
    <source>
        <dbReference type="Proteomes" id="UP000501058"/>
    </source>
</evidence>
<evidence type="ECO:0000256" key="1">
    <source>
        <dbReference type="ARBA" id="ARBA00006068"/>
    </source>
</evidence>
<keyword evidence="3" id="KW-1133">Transmembrane helix</keyword>
<evidence type="ECO:0000259" key="4">
    <source>
        <dbReference type="Pfam" id="PF03816"/>
    </source>
</evidence>
<keyword evidence="6" id="KW-1185">Reference proteome</keyword>
<evidence type="ECO:0000256" key="3">
    <source>
        <dbReference type="SAM" id="Phobius"/>
    </source>
</evidence>
<feature type="transmembrane region" description="Helical" evidence="3">
    <location>
        <begin position="47"/>
        <end position="67"/>
    </location>
</feature>
<evidence type="ECO:0000256" key="2">
    <source>
        <dbReference type="SAM" id="MobiDB-lite"/>
    </source>
</evidence>
<feature type="transmembrane region" description="Helical" evidence="3">
    <location>
        <begin position="73"/>
        <end position="98"/>
    </location>
</feature>
<feature type="region of interest" description="Disordered" evidence="2">
    <location>
        <begin position="461"/>
        <end position="511"/>
    </location>
</feature>
<feature type="compositionally biased region" description="Low complexity" evidence="2">
    <location>
        <begin position="468"/>
        <end position="485"/>
    </location>
</feature>
<proteinExistence type="inferred from homology"/>
<feature type="transmembrane region" description="Helical" evidence="3">
    <location>
        <begin position="20"/>
        <end position="40"/>
    </location>
</feature>
<gene>
    <name evidence="5" type="ORF">G7070_09450</name>
</gene>
<accession>A0A6G7Y748</accession>
<dbReference type="NCBIfam" id="TIGR00350">
    <property type="entry name" value="lytR_cpsA_psr"/>
    <property type="match status" value="1"/>
</dbReference>
<dbReference type="PANTHER" id="PTHR33392:SF6">
    <property type="entry name" value="POLYISOPRENYL-TEICHOIC ACID--PEPTIDOGLYCAN TEICHOIC ACID TRANSFERASE TAGU"/>
    <property type="match status" value="1"/>
</dbReference>
<dbReference type="Gene3D" id="3.40.630.190">
    <property type="entry name" value="LCP protein"/>
    <property type="match status" value="1"/>
</dbReference>
<sequence>MLDPDLEPRRVAPASEPGRSFAASLGWATAGTVLPGLGLTRTRFKKVGLAFLGIFLVLAIAGVAVTLTSPAAVLAAAASPAVLTLGALALAIFGVLWATSIAATHLALRPREPRGWQRAVGGLAVAVLSAVVLLPSIVGARTLYDTSTMLTGIFGEAAGGPSEGDDFGTAGDPWANKPRLNVLILGGDSGQNRADAVGARTDTVILASIDTRSGDTVLFSLPRQTQRIPFPQGSPLAKRWPNGFTNGMQNDAEYFLNAIYHNVPVQSPEAIPAGVEDPGAYALKEGVGAALGLPVDYYAMINMDGFIEFINALGGITVNINAPVPVGGKTTGNVPPDRWLPPGPDQRLNGMDALWFARGRYGSASGDYDRMARQRCVVQAVVKQANPTTVLANYEALSKAGRNIVATDAPTSKAPALLALSLRVKDGTMTSVSFENDKDGFSTVKPDWDAARARVLAAINPPAPEPQTSAPAPEGTPAAPATDAPSAPPTADPNAPATPASVVDECAYNPQ</sequence>
<dbReference type="Proteomes" id="UP000501058">
    <property type="component" value="Chromosome"/>
</dbReference>
<protein>
    <submittedName>
        <fullName evidence="5">LytR family transcriptional regulator</fullName>
    </submittedName>
</protein>
<organism evidence="5 6">
    <name type="scientific">Propioniciclava coleopterorum</name>
    <dbReference type="NCBI Taxonomy" id="2714937"/>
    <lineage>
        <taxon>Bacteria</taxon>
        <taxon>Bacillati</taxon>
        <taxon>Actinomycetota</taxon>
        <taxon>Actinomycetes</taxon>
        <taxon>Propionibacteriales</taxon>
        <taxon>Propionibacteriaceae</taxon>
        <taxon>Propioniciclava</taxon>
    </lineage>
</organism>
<reference evidence="5 6" key="1">
    <citation type="submission" date="2020-03" db="EMBL/GenBank/DDBJ databases">
        <title>Propioniciclava sp. nov., isolated from Hydrophilus acuminatus.</title>
        <authorList>
            <person name="Hyun D.-W."/>
            <person name="Bae J.-W."/>
        </authorList>
    </citation>
    <scope>NUCLEOTIDE SEQUENCE [LARGE SCALE GENOMIC DNA]</scope>
    <source>
        <strain evidence="5 6">HDW11</strain>
    </source>
</reference>
<feature type="transmembrane region" description="Helical" evidence="3">
    <location>
        <begin position="119"/>
        <end position="138"/>
    </location>
</feature>